<feature type="chain" id="PRO_5038785878" description="VWFA domain-containing protein" evidence="2">
    <location>
        <begin position="20"/>
        <end position="467"/>
    </location>
</feature>
<dbReference type="Pfam" id="PF13519">
    <property type="entry name" value="VWA_2"/>
    <property type="match status" value="1"/>
</dbReference>
<accession>A0A248TGD6</accession>
<organism evidence="4 5">
    <name type="scientific">Cytobacillus kochii</name>
    <dbReference type="NCBI Taxonomy" id="859143"/>
    <lineage>
        <taxon>Bacteria</taxon>
        <taxon>Bacillati</taxon>
        <taxon>Bacillota</taxon>
        <taxon>Bacilli</taxon>
        <taxon>Bacillales</taxon>
        <taxon>Bacillaceae</taxon>
        <taxon>Cytobacillus</taxon>
    </lineage>
</organism>
<evidence type="ECO:0000313" key="5">
    <source>
        <dbReference type="Proteomes" id="UP000215137"/>
    </source>
</evidence>
<keyword evidence="5" id="KW-1185">Reference proteome</keyword>
<reference evidence="4 5" key="1">
    <citation type="submission" date="2017-08" db="EMBL/GenBank/DDBJ databases">
        <title>Complete Genome Sequence of Bacillus kochii Oregon-R-modENCODE STRAIN BDGP4, isolated from Drosophila melanogaster gut.</title>
        <authorList>
            <person name="Wan K.H."/>
            <person name="Yu C."/>
            <person name="Park S."/>
            <person name="Hammonds A.S."/>
            <person name="Booth B.W."/>
            <person name="Celniker S.E."/>
        </authorList>
    </citation>
    <scope>NUCLEOTIDE SEQUENCE [LARGE SCALE GENOMIC DNA]</scope>
    <source>
        <strain evidence="4 5">BDGP4</strain>
    </source>
</reference>
<feature type="domain" description="VWFA" evidence="3">
    <location>
        <begin position="164"/>
        <end position="359"/>
    </location>
</feature>
<dbReference type="Proteomes" id="UP000215137">
    <property type="component" value="Chromosome"/>
</dbReference>
<name>A0A248TGD6_9BACI</name>
<dbReference type="RefSeq" id="WP_095370735.1">
    <property type="nucleotide sequence ID" value="NZ_CP022983.1"/>
</dbReference>
<proteinExistence type="predicted"/>
<evidence type="ECO:0000256" key="1">
    <source>
        <dbReference type="SAM" id="MobiDB-lite"/>
    </source>
</evidence>
<dbReference type="OrthoDB" id="9783818at2"/>
<sequence length="467" mass="52635">MFKRLRLLLISILALFFFAACNNDQPVDDSSKPEEEEVTESVSNQEEQNKESEGKEIADLIEELPEPADSIEDLVNAEVGSFTGKDYDDLTKEEQETVIAELKTLPKVEEGYTEEELELYWRKSLSLFHEDYPNPAEALDQMSMEAFGSPEIEDERYQFKDQLNVEILLDASGSMANVIDGKSMMDIAKESIAEFAKNLPEEANIALRVYGHEGSGSDADKSLSCKSNELVYDMGSYNEGKLSDAMDKFNPAGWTPLAKAIEEAEKDLSKLGGENNTNIIYLVSDGVETCDGDPVQAAKNLAGSGIQPIVNVIGFDVNADGQKQLKEVAKAAEGIYSNARNQSELNTELDRAKEIAEKWEAWKTDSLKQASDVKFQQLLSDIPLFNIDWSNANNFEKFNMRKPLRVLRDDGHISRELYQALSDRTSERFSWVMDMQDVVRKDLREIANESYEEIETQINEKYNNNVE</sequence>
<dbReference type="EMBL" id="CP022983">
    <property type="protein sequence ID" value="ASV67160.1"/>
    <property type="molecule type" value="Genomic_DNA"/>
</dbReference>
<protein>
    <recommendedName>
        <fullName evidence="3">VWFA domain-containing protein</fullName>
    </recommendedName>
</protein>
<dbReference type="PROSITE" id="PS51257">
    <property type="entry name" value="PROKAR_LIPOPROTEIN"/>
    <property type="match status" value="1"/>
</dbReference>
<evidence type="ECO:0000313" key="4">
    <source>
        <dbReference type="EMBL" id="ASV67160.1"/>
    </source>
</evidence>
<keyword evidence="2" id="KW-0732">Signal</keyword>
<evidence type="ECO:0000256" key="2">
    <source>
        <dbReference type="SAM" id="SignalP"/>
    </source>
</evidence>
<dbReference type="InterPro" id="IPR036465">
    <property type="entry name" value="vWFA_dom_sf"/>
</dbReference>
<dbReference type="InterPro" id="IPR002035">
    <property type="entry name" value="VWF_A"/>
</dbReference>
<dbReference type="AlphaFoldDB" id="A0A248TGD6"/>
<feature type="signal peptide" evidence="2">
    <location>
        <begin position="1"/>
        <end position="19"/>
    </location>
</feature>
<gene>
    <name evidence="4" type="ORF">CKF48_07350</name>
</gene>
<dbReference type="KEGG" id="bko:CKF48_07350"/>
<evidence type="ECO:0000259" key="3">
    <source>
        <dbReference type="PROSITE" id="PS50234"/>
    </source>
</evidence>
<dbReference type="SUPFAM" id="SSF53300">
    <property type="entry name" value="vWA-like"/>
    <property type="match status" value="1"/>
</dbReference>
<feature type="region of interest" description="Disordered" evidence="1">
    <location>
        <begin position="26"/>
        <end position="55"/>
    </location>
</feature>
<dbReference type="SMART" id="SM00327">
    <property type="entry name" value="VWA"/>
    <property type="match status" value="1"/>
</dbReference>
<dbReference type="PROSITE" id="PS50234">
    <property type="entry name" value="VWFA"/>
    <property type="match status" value="1"/>
</dbReference>
<dbReference type="Gene3D" id="3.40.50.410">
    <property type="entry name" value="von Willebrand factor, type A domain"/>
    <property type="match status" value="1"/>
</dbReference>